<keyword evidence="5" id="KW-0671">Queuosine biosynthesis</keyword>
<dbReference type="PANTHER" id="PTHR42914:SF1">
    <property type="entry name" value="7-CYANO-7-DEAZAGUANINE SYNTHASE"/>
    <property type="match status" value="1"/>
</dbReference>
<evidence type="ECO:0000256" key="10">
    <source>
        <dbReference type="ARBA" id="ARBA00047890"/>
    </source>
</evidence>
<evidence type="ECO:0000256" key="2">
    <source>
        <dbReference type="ARBA" id="ARBA00022598"/>
    </source>
</evidence>
<name>A0A3M8RK60_9PROT</name>
<keyword evidence="6" id="KW-0862">Zinc</keyword>
<evidence type="ECO:0000256" key="5">
    <source>
        <dbReference type="ARBA" id="ARBA00022785"/>
    </source>
</evidence>
<comment type="similarity">
    <text evidence="8">Belongs to the QueC family.</text>
</comment>
<dbReference type="AlphaFoldDB" id="A0A3M8RK60"/>
<evidence type="ECO:0000256" key="6">
    <source>
        <dbReference type="ARBA" id="ARBA00022833"/>
    </source>
</evidence>
<keyword evidence="3" id="KW-0479">Metal-binding</keyword>
<evidence type="ECO:0000313" key="11">
    <source>
        <dbReference type="EMBL" id="RNF68735.1"/>
    </source>
</evidence>
<gene>
    <name evidence="11" type="ORF">EC580_02670</name>
</gene>
<keyword evidence="2" id="KW-0436">Ligase</keyword>
<evidence type="ECO:0000256" key="3">
    <source>
        <dbReference type="ARBA" id="ARBA00022723"/>
    </source>
</evidence>
<dbReference type="Pfam" id="PF06508">
    <property type="entry name" value="QueC"/>
    <property type="match status" value="1"/>
</dbReference>
<dbReference type="GO" id="GO:0016874">
    <property type="term" value="F:ligase activity"/>
    <property type="evidence" value="ECO:0007669"/>
    <property type="project" value="UniProtKB-KW"/>
</dbReference>
<dbReference type="InterPro" id="IPR018317">
    <property type="entry name" value="QueC"/>
</dbReference>
<protein>
    <recommendedName>
        <fullName evidence="9">7-cyano-7-deazaguanine synthase</fullName>
        <ecNumber evidence="9">6.3.4.20</ecNumber>
    </recommendedName>
</protein>
<dbReference type="InterPro" id="IPR014729">
    <property type="entry name" value="Rossmann-like_a/b/a_fold"/>
</dbReference>
<evidence type="ECO:0000256" key="7">
    <source>
        <dbReference type="ARBA" id="ARBA00022840"/>
    </source>
</evidence>
<reference evidence="11" key="1">
    <citation type="submission" date="2018-10" db="EMBL/GenBank/DDBJ databases">
        <title>Acidithiobacillus sulfuriphilus sp. nov.: an extremely acidophilic sulfur-oxidizing chemolithotroph isolated from a neutral pH environment.</title>
        <authorList>
            <person name="Falagan C."/>
            <person name="Moya-Beltran A."/>
            <person name="Quatrini R."/>
            <person name="Johnson D.B."/>
        </authorList>
    </citation>
    <scope>NUCLEOTIDE SEQUENCE [LARGE SCALE GENOMIC DNA]</scope>
    <source>
        <strain evidence="11">CJ-2</strain>
    </source>
</reference>
<proteinExistence type="inferred from homology"/>
<dbReference type="GO" id="GO:0046872">
    <property type="term" value="F:metal ion binding"/>
    <property type="evidence" value="ECO:0007669"/>
    <property type="project" value="UniProtKB-KW"/>
</dbReference>
<dbReference type="Gene3D" id="3.40.50.620">
    <property type="entry name" value="HUPs"/>
    <property type="match status" value="1"/>
</dbReference>
<evidence type="ECO:0000256" key="9">
    <source>
        <dbReference type="ARBA" id="ARBA00039149"/>
    </source>
</evidence>
<dbReference type="EC" id="6.3.4.20" evidence="9"/>
<evidence type="ECO:0000256" key="8">
    <source>
        <dbReference type="ARBA" id="ARBA00037993"/>
    </source>
</evidence>
<dbReference type="EMBL" id="RIZI01000116">
    <property type="protein sequence ID" value="RNF68735.1"/>
    <property type="molecule type" value="Genomic_DNA"/>
</dbReference>
<keyword evidence="4" id="KW-0547">Nucleotide-binding</keyword>
<dbReference type="GO" id="GO:0005524">
    <property type="term" value="F:ATP binding"/>
    <property type="evidence" value="ECO:0007669"/>
    <property type="project" value="UniProtKB-KW"/>
</dbReference>
<comment type="caution">
    <text evidence="11">The sequence shown here is derived from an EMBL/GenBank/DDBJ whole genome shotgun (WGS) entry which is preliminary data.</text>
</comment>
<comment type="catalytic activity">
    <reaction evidence="10">
        <text>7-carboxy-7-carbaguanine + NH4(+) + 2 ATP = 7-cyano-7-carbaguanine + 2 AMP + 2 diphosphate + 2 H(+)</text>
        <dbReference type="Rhea" id="RHEA:27982"/>
        <dbReference type="ChEBI" id="CHEBI:15378"/>
        <dbReference type="ChEBI" id="CHEBI:28938"/>
        <dbReference type="ChEBI" id="CHEBI:30616"/>
        <dbReference type="ChEBI" id="CHEBI:33019"/>
        <dbReference type="ChEBI" id="CHEBI:45075"/>
        <dbReference type="ChEBI" id="CHEBI:61036"/>
        <dbReference type="ChEBI" id="CHEBI:456215"/>
        <dbReference type="EC" id="6.3.4.20"/>
    </reaction>
</comment>
<comment type="pathway">
    <text evidence="1">Purine metabolism; 7-cyano-7-deazaguanine biosynthesis.</text>
</comment>
<sequence length="101" mass="11296">MLHTPRSAISTKAEVIGQGRNFGVPWQKTYSCLTGRAYHCGICPQCRKRRAAFAQAVPMWMSITPPTSNNRVEEKIPCPQIARAPSGPWRTFPMAPLISRK</sequence>
<keyword evidence="7" id="KW-0067">ATP-binding</keyword>
<dbReference type="GO" id="GO:0008616">
    <property type="term" value="P:tRNA queuosine(34) biosynthetic process"/>
    <property type="evidence" value="ECO:0007669"/>
    <property type="project" value="UniProtKB-KW"/>
</dbReference>
<dbReference type="SUPFAM" id="SSF52402">
    <property type="entry name" value="Adenine nucleotide alpha hydrolases-like"/>
    <property type="match status" value="1"/>
</dbReference>
<accession>A0A3M8RK60</accession>
<organism evidence="11">
    <name type="scientific">Acidithiobacillus sulfuriphilus</name>
    <dbReference type="NCBI Taxonomy" id="1867749"/>
    <lineage>
        <taxon>Bacteria</taxon>
        <taxon>Pseudomonadati</taxon>
        <taxon>Pseudomonadota</taxon>
        <taxon>Acidithiobacillia</taxon>
        <taxon>Acidithiobacillales</taxon>
        <taxon>Acidithiobacillaceae</taxon>
        <taxon>Acidithiobacillus</taxon>
    </lineage>
</organism>
<evidence type="ECO:0000256" key="1">
    <source>
        <dbReference type="ARBA" id="ARBA00005061"/>
    </source>
</evidence>
<dbReference type="PANTHER" id="PTHR42914">
    <property type="entry name" value="7-CYANO-7-DEAZAGUANINE SYNTHASE"/>
    <property type="match status" value="1"/>
</dbReference>
<evidence type="ECO:0000256" key="4">
    <source>
        <dbReference type="ARBA" id="ARBA00022741"/>
    </source>
</evidence>